<keyword evidence="7" id="KW-1185">Reference proteome</keyword>
<evidence type="ECO:0000256" key="1">
    <source>
        <dbReference type="ARBA" id="ARBA00023015"/>
    </source>
</evidence>
<dbReference type="AlphaFoldDB" id="A0A3E0HE38"/>
<evidence type="ECO:0000259" key="4">
    <source>
        <dbReference type="PROSITE" id="PS51077"/>
    </source>
</evidence>
<dbReference type="GO" id="GO:0003700">
    <property type="term" value="F:DNA-binding transcription factor activity"/>
    <property type="evidence" value="ECO:0007669"/>
    <property type="project" value="TreeGrafter"/>
</dbReference>
<dbReference type="Gene3D" id="1.10.10.10">
    <property type="entry name" value="Winged helix-like DNA-binding domain superfamily/Winged helix DNA-binding domain"/>
    <property type="match status" value="1"/>
</dbReference>
<keyword evidence="3" id="KW-0804">Transcription</keyword>
<reference evidence="6 7" key="1">
    <citation type="submission" date="2018-08" db="EMBL/GenBank/DDBJ databases">
        <title>Genomic Encyclopedia of Archaeal and Bacterial Type Strains, Phase II (KMG-II): from individual species to whole genera.</title>
        <authorList>
            <person name="Goeker M."/>
        </authorList>
    </citation>
    <scope>NUCLEOTIDE SEQUENCE [LARGE SCALE GENOMIC DNA]</scope>
    <source>
        <strain evidence="6 7">DSM 45791</strain>
    </source>
</reference>
<name>A0A3E0HE38_9PSEU</name>
<keyword evidence="2 6" id="KW-0238">DNA-binding</keyword>
<organism evidence="6 7">
    <name type="scientific">Kutzneria buriramensis</name>
    <dbReference type="NCBI Taxonomy" id="1045776"/>
    <lineage>
        <taxon>Bacteria</taxon>
        <taxon>Bacillati</taxon>
        <taxon>Actinomycetota</taxon>
        <taxon>Actinomycetes</taxon>
        <taxon>Pseudonocardiales</taxon>
        <taxon>Pseudonocardiaceae</taxon>
        <taxon>Kutzneria</taxon>
    </lineage>
</organism>
<keyword evidence="1" id="KW-0805">Transcription regulation</keyword>
<dbReference type="PANTHER" id="PTHR30136:SF24">
    <property type="entry name" value="HTH-TYPE TRANSCRIPTIONAL REPRESSOR ALLR"/>
    <property type="match status" value="1"/>
</dbReference>
<dbReference type="InterPro" id="IPR014757">
    <property type="entry name" value="Tscrpt_reg_IclR_C"/>
</dbReference>
<evidence type="ECO:0000313" key="6">
    <source>
        <dbReference type="EMBL" id="REH43531.1"/>
    </source>
</evidence>
<comment type="caution">
    <text evidence="6">The sequence shown here is derived from an EMBL/GenBank/DDBJ whole genome shotgun (WGS) entry which is preliminary data.</text>
</comment>
<dbReference type="Pfam" id="PF09339">
    <property type="entry name" value="HTH_IclR"/>
    <property type="match status" value="1"/>
</dbReference>
<feature type="domain" description="IclR-ED" evidence="5">
    <location>
        <begin position="69"/>
        <end position="239"/>
    </location>
</feature>
<dbReference type="EMBL" id="QUNO01000009">
    <property type="protein sequence ID" value="REH43531.1"/>
    <property type="molecule type" value="Genomic_DNA"/>
</dbReference>
<dbReference type="SMART" id="SM00346">
    <property type="entry name" value="HTH_ICLR"/>
    <property type="match status" value="1"/>
</dbReference>
<sequence length="239" mass="25718">MRNKPPYSIASVDHALQLAALLQQEGVLRVTDAAERLGVSVSTAHRLLTMLVYRDFAVQDEDRRYRPGAVLRPAETAPVAPLHRVALPHMERLREATGETINLTVLVGAEARIVATVESARVLRVGDRVGRTLPAEDSSGGRAMLAALPPREVAARYPQADLDRLRRDLAVVRRRGYAVNDQQTEAGLTAIGRAVVDANGVPVAALAIAMPAIRFDRSALADWVTALSIATKGIADDLG</sequence>
<evidence type="ECO:0000256" key="3">
    <source>
        <dbReference type="ARBA" id="ARBA00023163"/>
    </source>
</evidence>
<dbReference type="SUPFAM" id="SSF46785">
    <property type="entry name" value="Winged helix' DNA-binding domain"/>
    <property type="match status" value="1"/>
</dbReference>
<protein>
    <submittedName>
        <fullName evidence="6">DNA-binding IclR family transcriptional regulator</fullName>
    </submittedName>
</protein>
<dbReference type="RefSeq" id="WP_116176986.1">
    <property type="nucleotide sequence ID" value="NZ_CP144375.1"/>
</dbReference>
<dbReference type="PROSITE" id="PS51078">
    <property type="entry name" value="ICLR_ED"/>
    <property type="match status" value="1"/>
</dbReference>
<dbReference type="PANTHER" id="PTHR30136">
    <property type="entry name" value="HELIX-TURN-HELIX TRANSCRIPTIONAL REGULATOR, ICLR FAMILY"/>
    <property type="match status" value="1"/>
</dbReference>
<dbReference type="Proteomes" id="UP000256269">
    <property type="component" value="Unassembled WGS sequence"/>
</dbReference>
<dbReference type="InterPro" id="IPR036390">
    <property type="entry name" value="WH_DNA-bd_sf"/>
</dbReference>
<dbReference type="Gene3D" id="3.30.450.40">
    <property type="match status" value="1"/>
</dbReference>
<dbReference type="InterPro" id="IPR050707">
    <property type="entry name" value="HTH_MetabolicPath_Reg"/>
</dbReference>
<dbReference type="InterPro" id="IPR005471">
    <property type="entry name" value="Tscrpt_reg_IclR_N"/>
</dbReference>
<evidence type="ECO:0000259" key="5">
    <source>
        <dbReference type="PROSITE" id="PS51078"/>
    </source>
</evidence>
<feature type="domain" description="HTH iclR-type" evidence="4">
    <location>
        <begin position="9"/>
        <end position="69"/>
    </location>
</feature>
<dbReference type="SUPFAM" id="SSF55781">
    <property type="entry name" value="GAF domain-like"/>
    <property type="match status" value="1"/>
</dbReference>
<dbReference type="Pfam" id="PF01614">
    <property type="entry name" value="IclR_C"/>
    <property type="match status" value="1"/>
</dbReference>
<dbReference type="GO" id="GO:0003677">
    <property type="term" value="F:DNA binding"/>
    <property type="evidence" value="ECO:0007669"/>
    <property type="project" value="UniProtKB-KW"/>
</dbReference>
<dbReference type="PROSITE" id="PS51077">
    <property type="entry name" value="HTH_ICLR"/>
    <property type="match status" value="1"/>
</dbReference>
<dbReference type="InterPro" id="IPR036388">
    <property type="entry name" value="WH-like_DNA-bd_sf"/>
</dbReference>
<accession>A0A3E0HE38</accession>
<dbReference type="OrthoDB" id="7274111at2"/>
<proteinExistence type="predicted"/>
<evidence type="ECO:0000256" key="2">
    <source>
        <dbReference type="ARBA" id="ARBA00023125"/>
    </source>
</evidence>
<evidence type="ECO:0000313" key="7">
    <source>
        <dbReference type="Proteomes" id="UP000256269"/>
    </source>
</evidence>
<dbReference type="GO" id="GO:0045892">
    <property type="term" value="P:negative regulation of DNA-templated transcription"/>
    <property type="evidence" value="ECO:0007669"/>
    <property type="project" value="TreeGrafter"/>
</dbReference>
<dbReference type="InterPro" id="IPR029016">
    <property type="entry name" value="GAF-like_dom_sf"/>
</dbReference>
<gene>
    <name evidence="6" type="ORF">BCF44_10974</name>
</gene>